<reference evidence="1 2" key="1">
    <citation type="journal article" date="2020" name="Cell">
        <title>Large-Scale Comparative Analyses of Tick Genomes Elucidate Their Genetic Diversity and Vector Capacities.</title>
        <authorList>
            <consortium name="Tick Genome and Microbiome Consortium (TIGMIC)"/>
            <person name="Jia N."/>
            <person name="Wang J."/>
            <person name="Shi W."/>
            <person name="Du L."/>
            <person name="Sun Y."/>
            <person name="Zhan W."/>
            <person name="Jiang J.F."/>
            <person name="Wang Q."/>
            <person name="Zhang B."/>
            <person name="Ji P."/>
            <person name="Bell-Sakyi L."/>
            <person name="Cui X.M."/>
            <person name="Yuan T.T."/>
            <person name="Jiang B.G."/>
            <person name="Yang W.F."/>
            <person name="Lam T.T."/>
            <person name="Chang Q.C."/>
            <person name="Ding S.J."/>
            <person name="Wang X.J."/>
            <person name="Zhu J.G."/>
            <person name="Ruan X.D."/>
            <person name="Zhao L."/>
            <person name="Wei J.T."/>
            <person name="Ye R.Z."/>
            <person name="Que T.C."/>
            <person name="Du C.H."/>
            <person name="Zhou Y.H."/>
            <person name="Cheng J.X."/>
            <person name="Dai P.F."/>
            <person name="Guo W.B."/>
            <person name="Han X.H."/>
            <person name="Huang E.J."/>
            <person name="Li L.F."/>
            <person name="Wei W."/>
            <person name="Gao Y.C."/>
            <person name="Liu J.Z."/>
            <person name="Shao H.Z."/>
            <person name="Wang X."/>
            <person name="Wang C.C."/>
            <person name="Yang T.C."/>
            <person name="Huo Q.B."/>
            <person name="Li W."/>
            <person name="Chen H.Y."/>
            <person name="Chen S.E."/>
            <person name="Zhou L.G."/>
            <person name="Ni X.B."/>
            <person name="Tian J.H."/>
            <person name="Sheng Y."/>
            <person name="Liu T."/>
            <person name="Pan Y.S."/>
            <person name="Xia L.Y."/>
            <person name="Li J."/>
            <person name="Zhao F."/>
            <person name="Cao W.C."/>
        </authorList>
    </citation>
    <scope>NUCLEOTIDE SEQUENCE [LARGE SCALE GENOMIC DNA]</scope>
    <source>
        <strain evidence="1">Iper-2018</strain>
    </source>
</reference>
<accession>A0AC60NZL9</accession>
<feature type="non-terminal residue" evidence="1">
    <location>
        <position position="130"/>
    </location>
</feature>
<dbReference type="EMBL" id="JABSTQ010011339">
    <property type="protein sequence ID" value="KAG0412527.1"/>
    <property type="molecule type" value="Genomic_DNA"/>
</dbReference>
<keyword evidence="2" id="KW-1185">Reference proteome</keyword>
<evidence type="ECO:0000313" key="2">
    <source>
        <dbReference type="Proteomes" id="UP000805193"/>
    </source>
</evidence>
<sequence>MDTRTVLTAIDELKKELKSEIAELKESTDFCSKSVDEFKVAIGELKSIKAQLGQLNTANQQLLGENKELRSNLEESMNRIAELEQYSRLKNLEIKGIPLSPNEHVRDVVKRVSEALSVPLELPDVDTCHR</sequence>
<name>A0AC60NZL9_IXOPE</name>
<comment type="caution">
    <text evidence="1">The sequence shown here is derived from an EMBL/GenBank/DDBJ whole genome shotgun (WGS) entry which is preliminary data.</text>
</comment>
<evidence type="ECO:0000313" key="1">
    <source>
        <dbReference type="EMBL" id="KAG0412527.1"/>
    </source>
</evidence>
<proteinExistence type="predicted"/>
<dbReference type="Proteomes" id="UP000805193">
    <property type="component" value="Unassembled WGS sequence"/>
</dbReference>
<gene>
    <name evidence="1" type="ORF">HPB47_010325</name>
</gene>
<organism evidence="1 2">
    <name type="scientific">Ixodes persulcatus</name>
    <name type="common">Taiga tick</name>
    <dbReference type="NCBI Taxonomy" id="34615"/>
    <lineage>
        <taxon>Eukaryota</taxon>
        <taxon>Metazoa</taxon>
        <taxon>Ecdysozoa</taxon>
        <taxon>Arthropoda</taxon>
        <taxon>Chelicerata</taxon>
        <taxon>Arachnida</taxon>
        <taxon>Acari</taxon>
        <taxon>Parasitiformes</taxon>
        <taxon>Ixodida</taxon>
        <taxon>Ixodoidea</taxon>
        <taxon>Ixodidae</taxon>
        <taxon>Ixodinae</taxon>
        <taxon>Ixodes</taxon>
    </lineage>
</organism>
<protein>
    <submittedName>
        <fullName evidence="1">Uncharacterized protein</fullName>
    </submittedName>
</protein>